<keyword evidence="1" id="KW-0175">Coiled coil</keyword>
<dbReference type="AlphaFoldDB" id="A0A8I2YM98"/>
<feature type="coiled-coil region" evidence="1">
    <location>
        <begin position="209"/>
        <end position="250"/>
    </location>
</feature>
<evidence type="ECO:0000256" key="2">
    <source>
        <dbReference type="SAM" id="MobiDB-lite"/>
    </source>
</evidence>
<feature type="compositionally biased region" description="Basic and acidic residues" evidence="2">
    <location>
        <begin position="112"/>
        <end position="125"/>
    </location>
</feature>
<organism evidence="3 4">
    <name type="scientific">Boletus reticuloceps</name>
    <dbReference type="NCBI Taxonomy" id="495285"/>
    <lineage>
        <taxon>Eukaryota</taxon>
        <taxon>Fungi</taxon>
        <taxon>Dikarya</taxon>
        <taxon>Basidiomycota</taxon>
        <taxon>Agaricomycotina</taxon>
        <taxon>Agaricomycetes</taxon>
        <taxon>Agaricomycetidae</taxon>
        <taxon>Boletales</taxon>
        <taxon>Boletineae</taxon>
        <taxon>Boletaceae</taxon>
        <taxon>Boletoideae</taxon>
        <taxon>Boletus</taxon>
    </lineage>
</organism>
<name>A0A8I2YM98_9AGAM</name>
<dbReference type="Proteomes" id="UP000683000">
    <property type="component" value="Unassembled WGS sequence"/>
</dbReference>
<evidence type="ECO:0000313" key="3">
    <source>
        <dbReference type="EMBL" id="KAG6374740.1"/>
    </source>
</evidence>
<proteinExistence type="predicted"/>
<protein>
    <submittedName>
        <fullName evidence="3">Uncharacterized protein</fullName>
    </submittedName>
</protein>
<feature type="compositionally biased region" description="Polar residues" evidence="2">
    <location>
        <begin position="57"/>
        <end position="83"/>
    </location>
</feature>
<keyword evidence="4" id="KW-1185">Reference proteome</keyword>
<reference evidence="3" key="1">
    <citation type="submission" date="2021-03" db="EMBL/GenBank/DDBJ databases">
        <title>Evolutionary innovations through gain and loss of genes in the ectomycorrhizal Boletales.</title>
        <authorList>
            <person name="Wu G."/>
            <person name="Miyauchi S."/>
            <person name="Morin E."/>
            <person name="Yang Z.-L."/>
            <person name="Xu J."/>
            <person name="Martin F.M."/>
        </authorList>
    </citation>
    <scope>NUCLEOTIDE SEQUENCE</scope>
    <source>
        <strain evidence="3">BR01</strain>
    </source>
</reference>
<dbReference type="EMBL" id="JAGFBS010000017">
    <property type="protein sequence ID" value="KAG6374740.1"/>
    <property type="molecule type" value="Genomic_DNA"/>
</dbReference>
<feature type="compositionally biased region" description="Polar residues" evidence="2">
    <location>
        <begin position="97"/>
        <end position="107"/>
    </location>
</feature>
<comment type="caution">
    <text evidence="3">The sequence shown here is derived from an EMBL/GenBank/DDBJ whole genome shotgun (WGS) entry which is preliminary data.</text>
</comment>
<evidence type="ECO:0000256" key="1">
    <source>
        <dbReference type="SAM" id="Coils"/>
    </source>
</evidence>
<gene>
    <name evidence="3" type="ORF">JVT61DRAFT_4113</name>
</gene>
<accession>A0A8I2YM98</accession>
<feature type="compositionally biased region" description="Basic and acidic residues" evidence="2">
    <location>
        <begin position="19"/>
        <end position="29"/>
    </location>
</feature>
<feature type="compositionally biased region" description="Low complexity" evidence="2">
    <location>
        <begin position="44"/>
        <end position="56"/>
    </location>
</feature>
<sequence>MCKLFGHIVKLMSTRRLRHSDDSSRRYRDAAPATVSRPSRETVGSSAIAGPESSSSTRAATYPTSQIRNDNTPTRSLFESQFPRNAHERVGIERGGTQPQRRSTTSLTQGEGVKEGEGTKTKDETGYPMWGASSIPERKCGYSSPSSRAFQGYAPSHSPFSKFPTPLRGTVERALHSPTRTSSVARGKEALTDAYAVLRQRYDERSTKLNAARHERQAALEQREEIDDAYAALKQQYDEQTKKLDAVRHERLAVLEQKQKVEENYTALWQQFETQTNEYNSLNNKYHSTKATLEQRTSELQGVQRFLTTADTFSGSEVVNMLRKLNEEIQQCTTFMAEWVVENFTFQTPPTDQLEMTTQNAEQTRALETLGTRFMQLLGTKKHKENPILMEMAFRAYLIYELYWVASPWSIGEEEQSHNVYIDAIHQRIQEAEGQAVSGNWRALTRAYTLPACIGDPEVAHTFDTTIVSGFSDIFVAAGCTASKSDITSALWSKFGEKVHHFVSLAGQVNKMIGVGVISEDFEVLVIWPDTLFNERTMEDAYDNGDRNRETQDREETVLCATELGLMQRIRVGAGTGQKGKPSELIVIKPKVALMSVIDIIE</sequence>
<feature type="region of interest" description="Disordered" evidence="2">
    <location>
        <begin position="18"/>
        <end position="129"/>
    </location>
</feature>
<evidence type="ECO:0000313" key="4">
    <source>
        <dbReference type="Proteomes" id="UP000683000"/>
    </source>
</evidence>
<dbReference type="OrthoDB" id="3222645at2759"/>